<keyword evidence="8" id="KW-1185">Reference proteome</keyword>
<feature type="region of interest" description="Disordered" evidence="5">
    <location>
        <begin position="1"/>
        <end position="20"/>
    </location>
</feature>
<dbReference type="PANTHER" id="PTHR43047">
    <property type="entry name" value="TWO-COMPONENT HISTIDINE PROTEIN KINASE"/>
    <property type="match status" value="1"/>
</dbReference>
<reference evidence="8" key="1">
    <citation type="journal article" date="2016" name="Nat. Commun.">
        <title>The Gonium pectorale genome demonstrates co-option of cell cycle regulation during the evolution of multicellularity.</title>
        <authorList>
            <person name="Hanschen E.R."/>
            <person name="Marriage T.N."/>
            <person name="Ferris P.J."/>
            <person name="Hamaji T."/>
            <person name="Toyoda A."/>
            <person name="Fujiyama A."/>
            <person name="Neme R."/>
            <person name="Noguchi H."/>
            <person name="Minakuchi Y."/>
            <person name="Suzuki M."/>
            <person name="Kawai-Toyooka H."/>
            <person name="Smith D.R."/>
            <person name="Sparks H."/>
            <person name="Anderson J."/>
            <person name="Bakaric R."/>
            <person name="Luria V."/>
            <person name="Karger A."/>
            <person name="Kirschner M.W."/>
            <person name="Durand P.M."/>
            <person name="Michod R.E."/>
            <person name="Nozaki H."/>
            <person name="Olson B.J."/>
        </authorList>
    </citation>
    <scope>NUCLEOTIDE SEQUENCE [LARGE SCALE GENOMIC DNA]</scope>
    <source>
        <strain evidence="8">NIES-2863</strain>
    </source>
</reference>
<protein>
    <recommendedName>
        <fullName evidence="2">histidine kinase</fullName>
        <ecNumber evidence="2">2.7.13.3</ecNumber>
    </recommendedName>
</protein>
<evidence type="ECO:0000259" key="6">
    <source>
        <dbReference type="PROSITE" id="PS50109"/>
    </source>
</evidence>
<sequence>MRVTPAGGAAGRHGTARQPVGVGSSFTIWLPISQDGALASVDDSEAATPYTLDLDGPLRRISEDSNEDGYLHHPPGMRTSVEHGDGIGRGGTGGGGGKQAARPSLTAGPGAGPSSNDGGTGAGAGGDDSGGAGGGGLVGAVARAGGGAVSGAVSGAGEGRRAPRSNSSNENLLTITKSGFKVIKPFFSESLMAGACGALPDKAVKTISTVKLSGKRLLQLINDILDAAKMKQGTLVIKHEKVDIKRLVTDVLDLSLPLVRKGVRLVNNVGNVPKIVGDNGRIVQILYNLVGNSAKFTRQGTISITAGVSEDNTKVYVTVSDTGVGIPKEKVSKIFGAFEQASSWDAARRRRGQQCQDQSGVCRVPSLVCAVACVLGREPEN</sequence>
<evidence type="ECO:0000256" key="2">
    <source>
        <dbReference type="ARBA" id="ARBA00012438"/>
    </source>
</evidence>
<dbReference type="Proteomes" id="UP000075714">
    <property type="component" value="Unassembled WGS sequence"/>
</dbReference>
<dbReference type="InterPro" id="IPR036890">
    <property type="entry name" value="HATPase_C_sf"/>
</dbReference>
<dbReference type="GO" id="GO:0000155">
    <property type="term" value="F:phosphorelay sensor kinase activity"/>
    <property type="evidence" value="ECO:0007669"/>
    <property type="project" value="TreeGrafter"/>
</dbReference>
<dbReference type="PANTHER" id="PTHR43047:SF72">
    <property type="entry name" value="OSMOSENSING HISTIDINE PROTEIN KINASE SLN1"/>
    <property type="match status" value="1"/>
</dbReference>
<comment type="caution">
    <text evidence="7">The sequence shown here is derived from an EMBL/GenBank/DDBJ whole genome shotgun (WGS) entry which is preliminary data.</text>
</comment>
<dbReference type="Pfam" id="PF02518">
    <property type="entry name" value="HATPase_c"/>
    <property type="match status" value="1"/>
</dbReference>
<accession>A0A150G1L1</accession>
<dbReference type="GO" id="GO:0009927">
    <property type="term" value="F:histidine phosphotransfer kinase activity"/>
    <property type="evidence" value="ECO:0007669"/>
    <property type="project" value="TreeGrafter"/>
</dbReference>
<proteinExistence type="predicted"/>
<dbReference type="InterPro" id="IPR003594">
    <property type="entry name" value="HATPase_dom"/>
</dbReference>
<evidence type="ECO:0000256" key="3">
    <source>
        <dbReference type="ARBA" id="ARBA00022679"/>
    </source>
</evidence>
<keyword evidence="3" id="KW-0808">Transferase</keyword>
<feature type="compositionally biased region" description="Gly residues" evidence="5">
    <location>
        <begin position="87"/>
        <end position="98"/>
    </location>
</feature>
<dbReference type="AlphaFoldDB" id="A0A150G1L1"/>
<dbReference type="SUPFAM" id="SSF55874">
    <property type="entry name" value="ATPase domain of HSP90 chaperone/DNA topoisomerase II/histidine kinase"/>
    <property type="match status" value="1"/>
</dbReference>
<dbReference type="EC" id="2.7.13.3" evidence="2"/>
<dbReference type="SMART" id="SM00387">
    <property type="entry name" value="HATPase_c"/>
    <property type="match status" value="1"/>
</dbReference>
<comment type="catalytic activity">
    <reaction evidence="1">
        <text>ATP + protein L-histidine = ADP + protein N-phospho-L-histidine.</text>
        <dbReference type="EC" id="2.7.13.3"/>
    </reaction>
</comment>
<organism evidence="7 8">
    <name type="scientific">Gonium pectorale</name>
    <name type="common">Green alga</name>
    <dbReference type="NCBI Taxonomy" id="33097"/>
    <lineage>
        <taxon>Eukaryota</taxon>
        <taxon>Viridiplantae</taxon>
        <taxon>Chlorophyta</taxon>
        <taxon>core chlorophytes</taxon>
        <taxon>Chlorophyceae</taxon>
        <taxon>CS clade</taxon>
        <taxon>Chlamydomonadales</taxon>
        <taxon>Volvocaceae</taxon>
        <taxon>Gonium</taxon>
    </lineage>
</organism>
<evidence type="ECO:0000256" key="4">
    <source>
        <dbReference type="ARBA" id="ARBA00022777"/>
    </source>
</evidence>
<dbReference type="InterPro" id="IPR005467">
    <property type="entry name" value="His_kinase_dom"/>
</dbReference>
<dbReference type="GO" id="GO:0005886">
    <property type="term" value="C:plasma membrane"/>
    <property type="evidence" value="ECO:0007669"/>
    <property type="project" value="TreeGrafter"/>
</dbReference>
<evidence type="ECO:0000256" key="5">
    <source>
        <dbReference type="SAM" id="MobiDB-lite"/>
    </source>
</evidence>
<feature type="compositionally biased region" description="Gly residues" evidence="5">
    <location>
        <begin position="118"/>
        <end position="130"/>
    </location>
</feature>
<keyword evidence="4" id="KW-0418">Kinase</keyword>
<evidence type="ECO:0000313" key="7">
    <source>
        <dbReference type="EMBL" id="KXZ43375.1"/>
    </source>
</evidence>
<dbReference type="Gene3D" id="3.30.565.10">
    <property type="entry name" value="Histidine kinase-like ATPase, C-terminal domain"/>
    <property type="match status" value="1"/>
</dbReference>
<dbReference type="OrthoDB" id="60033at2759"/>
<evidence type="ECO:0000313" key="8">
    <source>
        <dbReference type="Proteomes" id="UP000075714"/>
    </source>
</evidence>
<feature type="region of interest" description="Disordered" evidence="5">
    <location>
        <begin position="49"/>
        <end position="130"/>
    </location>
</feature>
<dbReference type="STRING" id="33097.A0A150G1L1"/>
<feature type="domain" description="Histidine kinase" evidence="6">
    <location>
        <begin position="215"/>
        <end position="352"/>
    </location>
</feature>
<gene>
    <name evidence="7" type="ORF">GPECTOR_92g598</name>
</gene>
<dbReference type="EMBL" id="LSYV01000093">
    <property type="protein sequence ID" value="KXZ43375.1"/>
    <property type="molecule type" value="Genomic_DNA"/>
</dbReference>
<name>A0A150G1L1_GONPE</name>
<evidence type="ECO:0000256" key="1">
    <source>
        <dbReference type="ARBA" id="ARBA00000085"/>
    </source>
</evidence>
<dbReference type="PROSITE" id="PS50109">
    <property type="entry name" value="HIS_KIN"/>
    <property type="match status" value="1"/>
</dbReference>